<feature type="compositionally biased region" description="Low complexity" evidence="8">
    <location>
        <begin position="434"/>
        <end position="446"/>
    </location>
</feature>
<keyword evidence="3" id="KW-0507">mRNA processing</keyword>
<evidence type="ECO:0000256" key="1">
    <source>
        <dbReference type="ARBA" id="ARBA00004123"/>
    </source>
</evidence>
<evidence type="ECO:0000256" key="7">
    <source>
        <dbReference type="ARBA" id="ARBA00023242"/>
    </source>
</evidence>
<feature type="compositionally biased region" description="Basic and acidic residues" evidence="8">
    <location>
        <begin position="237"/>
        <end position="247"/>
    </location>
</feature>
<evidence type="ECO:0000256" key="2">
    <source>
        <dbReference type="ARBA" id="ARBA00005754"/>
    </source>
</evidence>
<evidence type="ECO:0000256" key="4">
    <source>
        <dbReference type="ARBA" id="ARBA00022728"/>
    </source>
</evidence>
<gene>
    <name evidence="10" type="ORF">PEVE_00002095</name>
</gene>
<feature type="compositionally biased region" description="Basic and acidic residues" evidence="8">
    <location>
        <begin position="303"/>
        <end position="316"/>
    </location>
</feature>
<keyword evidence="11" id="KW-1185">Reference proteome</keyword>
<evidence type="ECO:0000259" key="9">
    <source>
        <dbReference type="SMART" id="SM01349"/>
    </source>
</evidence>
<comment type="similarity">
    <text evidence="2">Belongs to the SF3B1 family.</text>
</comment>
<organism evidence="10 11">
    <name type="scientific">Porites evermanni</name>
    <dbReference type="NCBI Taxonomy" id="104178"/>
    <lineage>
        <taxon>Eukaryota</taxon>
        <taxon>Metazoa</taxon>
        <taxon>Cnidaria</taxon>
        <taxon>Anthozoa</taxon>
        <taxon>Hexacorallia</taxon>
        <taxon>Scleractinia</taxon>
        <taxon>Fungiina</taxon>
        <taxon>Poritidae</taxon>
        <taxon>Porites</taxon>
    </lineage>
</organism>
<reference evidence="10 11" key="1">
    <citation type="submission" date="2022-05" db="EMBL/GenBank/DDBJ databases">
        <authorList>
            <consortium name="Genoscope - CEA"/>
            <person name="William W."/>
        </authorList>
    </citation>
    <scope>NUCLEOTIDE SEQUENCE [LARGE SCALE GENOMIC DNA]</scope>
</reference>
<dbReference type="InterPro" id="IPR038737">
    <property type="entry name" value="SF3b_su1-like"/>
</dbReference>
<feature type="compositionally biased region" description="Low complexity" evidence="8">
    <location>
        <begin position="458"/>
        <end position="468"/>
    </location>
</feature>
<feature type="domain" description="TOG" evidence="9">
    <location>
        <begin position="1012"/>
        <end position="1253"/>
    </location>
</feature>
<dbReference type="SMART" id="SM01349">
    <property type="entry name" value="TOG"/>
    <property type="match status" value="1"/>
</dbReference>
<sequence length="1441" mass="160861">MATLAKAPTTHEEIERQIQQIQAQRSNLPKVDIGEKVGLASVGEGGYDVEIYGSGGNRFEGYSTDIAPNEQEEDDDDYSTTIMHQSRNSYTAPAALLNEIAHTAEHVDPFAQHRQPTIAEREDAYRARRRQMIISPPRHDPFQDGGKTPDPVMLKNMRTYKDIVEEQVLQRDQAEIVRHLRDQAASGDLQKNQSAAASKPERKRRRWDQQASGDETPAKKKSSSWDQAEMSTPSASRWDETPGRAKGSETPGVTPHRPGSETPGATPSTRIWEATPSHVTPGHATPSATPGNTTPGISSTRRNRWDETPKTERGETPGHTTPGHATPGWAETPRTDRTGAETPGATPTPGSKRRSRWDETPASQMGGTTPMIGTSGVTPAGAAAMQMQTPTPGQMAMTPEQMQAYRWEREIDERNRYLSDEELDSLFPKEGYKTPGHTTPGHATPGWAETPRTDRTGAETPGATPTPGSKRRSRWDETPASQMGGTTPMIGTSGVTPAGAAAMQMQTPTPGQMAMTPEQMQAYRWEREIDERNRYLSDEELDSLFPKEGYKILEPPPGYQPIRTPTRKLTATPTPIGGSGFYIQQEDRSAKLVEDQPPGNLPYLKPDDVQYFDKLLVDVDESTLSAEELKERKIMKLLLKIKNGTPPMRKAALRQITDKAREFGAGPLFNQILPLLMSPTLEDQERHLLVKVIDRILYKLDDLVRPFVHKILVVIEPLLIDEDYYARVEGREIISNLAKAAGLATMISTMRPDIDNIDEYVRNTTARAFAVVASALGIPSLLPFLKAVCRSKKSWQARHTGIKIVQQIAILMGCAILPHLRNLVEIIEHGLVDEQQKVRTITALALAALAEAATPYGIESFDSVLKPLWKGIRQHRGKGLAAFLKAIGYLIPLMDAEYANYYTREVMLILIREFQSPDEEMKKIVLKVVKQCCATDGVEAQYIKDEILPDFFKHFWQHRMALDRRNYRQLVDTTVELANKVGASEIINRIVDDLKDENEQYRKMVMETIEKTMGNLGSSDVDSRLEEQLIDGILYAFQEQTQEDIVMLNGFGTVVNALGKRVKPYLPQICGTILWRLNNKSAKVRQQAADLISRIAQVMMTCGEEKLMGHLGVVLYEYLGEEYPEVLGSILGALKAIVNVIGMNKMTPPIKDLLPRLTPILKNRHEKVQENCIDLVGRIADRGAEHVGAREWMRICFELLELLKAHKKAIRRATVNTFGYIAKAIGPQDVLATLLNNLKVQERQNRVCTTVAIAIVAETCSPFTVLPALMNEYRVPELNVQNGVLKSLSFLFEYIGEMGKDYIYAVTPLLEDALMDRDLVHRQTACAAIKHMALGVSGFGCEDALTHLINYVWPNIFETSPHVINAVMESIEGMRVALGPSRVLHYCLQGMFHPARKVRDVYWKIYNSLYIGSQDSLVAAYPTAPSDEKNNFARAELSYFL</sequence>
<keyword evidence="7" id="KW-0539">Nucleus</keyword>
<comment type="subcellular location">
    <subcellularLocation>
        <location evidence="1">Nucleus</location>
    </subcellularLocation>
</comment>
<dbReference type="EMBL" id="CALNXI010001115">
    <property type="protein sequence ID" value="CAH3156160.1"/>
    <property type="molecule type" value="Genomic_DNA"/>
</dbReference>
<feature type="compositionally biased region" description="Polar residues" evidence="8">
    <location>
        <begin position="479"/>
        <end position="495"/>
    </location>
</feature>
<evidence type="ECO:0000256" key="5">
    <source>
        <dbReference type="ARBA" id="ARBA00022737"/>
    </source>
</evidence>
<feature type="compositionally biased region" description="Low complexity" evidence="8">
    <location>
        <begin position="340"/>
        <end position="350"/>
    </location>
</feature>
<proteinExistence type="inferred from homology"/>
<comment type="caution">
    <text evidence="10">The sequence shown here is derived from an EMBL/GenBank/DDBJ whole genome shotgun (WGS) entry which is preliminary data.</text>
</comment>
<feature type="compositionally biased region" description="Low complexity" evidence="8">
    <location>
        <begin position="317"/>
        <end position="328"/>
    </location>
</feature>
<feature type="region of interest" description="Disordered" evidence="8">
    <location>
        <begin position="416"/>
        <end position="496"/>
    </location>
</feature>
<dbReference type="Pfam" id="PF22646">
    <property type="entry name" value="PPP2R1A-like_HEAT"/>
    <property type="match status" value="1"/>
</dbReference>
<dbReference type="InterPro" id="IPR054573">
    <property type="entry name" value="PP2A/SF3B1-like_HEAT"/>
</dbReference>
<dbReference type="Gene3D" id="1.25.10.10">
    <property type="entry name" value="Leucine-rich Repeat Variant"/>
    <property type="match status" value="2"/>
</dbReference>
<dbReference type="InterPro" id="IPR011989">
    <property type="entry name" value="ARM-like"/>
</dbReference>
<name>A0ABN8Q3F1_9CNID</name>
<dbReference type="InterPro" id="IPR034085">
    <property type="entry name" value="TOG"/>
</dbReference>
<feature type="compositionally biased region" description="Polar residues" evidence="8">
    <location>
        <begin position="224"/>
        <end position="235"/>
    </location>
</feature>
<evidence type="ECO:0000256" key="6">
    <source>
        <dbReference type="ARBA" id="ARBA00023187"/>
    </source>
</evidence>
<dbReference type="Proteomes" id="UP001159427">
    <property type="component" value="Unassembled WGS sequence"/>
</dbReference>
<evidence type="ECO:0000313" key="10">
    <source>
        <dbReference type="EMBL" id="CAH3156160.1"/>
    </source>
</evidence>
<evidence type="ECO:0000256" key="3">
    <source>
        <dbReference type="ARBA" id="ARBA00022664"/>
    </source>
</evidence>
<dbReference type="InterPro" id="IPR015016">
    <property type="entry name" value="SF3b_su1"/>
</dbReference>
<feature type="region of interest" description="Disordered" evidence="8">
    <location>
        <begin position="182"/>
        <end position="378"/>
    </location>
</feature>
<dbReference type="PANTHER" id="PTHR12097">
    <property type="entry name" value="SPLICING FACTOR 3B, SUBUNIT 1-RELATED"/>
    <property type="match status" value="1"/>
</dbReference>
<keyword evidence="4" id="KW-0747">Spliceosome</keyword>
<evidence type="ECO:0000256" key="8">
    <source>
        <dbReference type="SAM" id="MobiDB-lite"/>
    </source>
</evidence>
<dbReference type="InterPro" id="IPR016024">
    <property type="entry name" value="ARM-type_fold"/>
</dbReference>
<keyword evidence="5" id="KW-0677">Repeat</keyword>
<feature type="compositionally biased region" description="Polar residues" evidence="8">
    <location>
        <begin position="361"/>
        <end position="377"/>
    </location>
</feature>
<feature type="compositionally biased region" description="Polar residues" evidence="8">
    <location>
        <begin position="286"/>
        <end position="300"/>
    </location>
</feature>
<evidence type="ECO:0000313" key="11">
    <source>
        <dbReference type="Proteomes" id="UP001159427"/>
    </source>
</evidence>
<keyword evidence="6" id="KW-0508">mRNA splicing</keyword>
<accession>A0ABN8Q3F1</accession>
<protein>
    <recommendedName>
        <fullName evidence="9">TOG domain-containing protein</fullName>
    </recommendedName>
</protein>
<dbReference type="Pfam" id="PF08920">
    <property type="entry name" value="SF3b1"/>
    <property type="match status" value="2"/>
</dbReference>
<dbReference type="SUPFAM" id="SSF48371">
    <property type="entry name" value="ARM repeat"/>
    <property type="match status" value="1"/>
</dbReference>